<sequence length="396" mass="45572">MRRLILLLMLVPLLAFADGGTRYWNEGALTWDDFTGNPVMKTTPTYFKGRLVVKSEITQEEKSRFNMETSVSTYAFAEMDKNQSYADTAYRSSQMLRYHQLQFDLLELMRRRLQADLNTGMTGIEADKRVSYYQNLYDEYVADIAARTVNGSNDNRLQEEEYFVRKQLDAFLLPAVPEVKPGKFSYGWYIGTGALIPTGDIADAFGYAWLFNIGLTAGYDRLFLKADISYGQPRLDDVRKELFGRENEWAVNRYANQLSGVIALGYRVLDTKHFAITVNVGGGWTNYAWDVADFVLNTDNPDNNPEIEYVRNSEIRRNTIHNFNYMAGLDFDWNFHTAVSDKPFFLSGRREQYTSSLRLSPYFMHQKYSKLSPQRSGYQIGIMLSYSGLARALGFK</sequence>
<organism evidence="2 3">
    <name type="scientific">Candidatus Limisoma faecipullorum</name>
    <dbReference type="NCBI Taxonomy" id="2840854"/>
    <lineage>
        <taxon>Bacteria</taxon>
        <taxon>Pseudomonadati</taxon>
        <taxon>Bacteroidota</taxon>
        <taxon>Bacteroidia</taxon>
        <taxon>Bacteroidales</taxon>
        <taxon>Candidatus Limisoma</taxon>
    </lineage>
</organism>
<protein>
    <submittedName>
        <fullName evidence="2">Uncharacterized protein</fullName>
    </submittedName>
</protein>
<evidence type="ECO:0000256" key="1">
    <source>
        <dbReference type="SAM" id="SignalP"/>
    </source>
</evidence>
<comment type="caution">
    <text evidence="2">The sequence shown here is derived from an EMBL/GenBank/DDBJ whole genome shotgun (WGS) entry which is preliminary data.</text>
</comment>
<dbReference type="EMBL" id="JADIMC010000008">
    <property type="protein sequence ID" value="MBO8475431.1"/>
    <property type="molecule type" value="Genomic_DNA"/>
</dbReference>
<proteinExistence type="predicted"/>
<feature type="chain" id="PRO_5039127453" evidence="1">
    <location>
        <begin position="18"/>
        <end position="396"/>
    </location>
</feature>
<keyword evidence="1" id="KW-0732">Signal</keyword>
<evidence type="ECO:0000313" key="2">
    <source>
        <dbReference type="EMBL" id="MBO8475431.1"/>
    </source>
</evidence>
<gene>
    <name evidence="2" type="ORF">IAB88_00375</name>
</gene>
<dbReference type="AlphaFoldDB" id="A0A9D9INV3"/>
<feature type="signal peptide" evidence="1">
    <location>
        <begin position="1"/>
        <end position="17"/>
    </location>
</feature>
<reference evidence="2" key="1">
    <citation type="submission" date="2020-10" db="EMBL/GenBank/DDBJ databases">
        <authorList>
            <person name="Gilroy R."/>
        </authorList>
    </citation>
    <scope>NUCLEOTIDE SEQUENCE</scope>
    <source>
        <strain evidence="2">6919</strain>
    </source>
</reference>
<accession>A0A9D9INV3</accession>
<name>A0A9D9INV3_9BACT</name>
<evidence type="ECO:0000313" key="3">
    <source>
        <dbReference type="Proteomes" id="UP000823598"/>
    </source>
</evidence>
<reference evidence="2" key="2">
    <citation type="journal article" date="2021" name="PeerJ">
        <title>Extensive microbial diversity within the chicken gut microbiome revealed by metagenomics and culture.</title>
        <authorList>
            <person name="Gilroy R."/>
            <person name="Ravi A."/>
            <person name="Getino M."/>
            <person name="Pursley I."/>
            <person name="Horton D.L."/>
            <person name="Alikhan N.F."/>
            <person name="Baker D."/>
            <person name="Gharbi K."/>
            <person name="Hall N."/>
            <person name="Watson M."/>
            <person name="Adriaenssens E.M."/>
            <person name="Foster-Nyarko E."/>
            <person name="Jarju S."/>
            <person name="Secka A."/>
            <person name="Antonio M."/>
            <person name="Oren A."/>
            <person name="Chaudhuri R.R."/>
            <person name="La Ragione R."/>
            <person name="Hildebrand F."/>
            <person name="Pallen M.J."/>
        </authorList>
    </citation>
    <scope>NUCLEOTIDE SEQUENCE</scope>
    <source>
        <strain evidence="2">6919</strain>
    </source>
</reference>
<dbReference type="Proteomes" id="UP000823598">
    <property type="component" value="Unassembled WGS sequence"/>
</dbReference>